<reference evidence="4" key="1">
    <citation type="journal article" date="2019" name="Int. J. Syst. Evol. Microbiol.">
        <title>The Global Catalogue of Microorganisms (GCM) 10K type strain sequencing project: providing services to taxonomists for standard genome sequencing and annotation.</title>
        <authorList>
            <consortium name="The Broad Institute Genomics Platform"/>
            <consortium name="The Broad Institute Genome Sequencing Center for Infectious Disease"/>
            <person name="Wu L."/>
            <person name="Ma J."/>
        </authorList>
    </citation>
    <scope>NUCLEOTIDE SEQUENCE [LARGE SCALE GENOMIC DNA]</scope>
    <source>
        <strain evidence="4">JCM 17919</strain>
    </source>
</reference>
<dbReference type="PANTHER" id="PTHR30373">
    <property type="entry name" value="UPF0603 PROTEIN YGCG"/>
    <property type="match status" value="1"/>
</dbReference>
<sequence length="270" mass="27829">MKRILFFLSLLCSLLAFGQGIDKVVPARPTPPRLVNDLSGKLNSYQQDALESKLKRYNDTTSTQIAVVLMKTTGDYPIEDVGLAILRKWGVGTKEKDNGVVLLVAVEDRKVTIRTGYGMEGPLPDITSKNIIENDILPAFRNNQYYEGLDAGTNSIIRAAAGEYKAPPGYRSRAPQGERGGGGFGIGKIIFAVIILAIIFGRSGGGGGGGFMSRRGYRRTGGIPPIIFLPGGFGGGGGGFGGGFGGGGDGGGFGGFGGGSGGGGGASGSW</sequence>
<proteinExistence type="predicted"/>
<dbReference type="Gene3D" id="3.10.310.50">
    <property type="match status" value="1"/>
</dbReference>
<dbReference type="EMBL" id="BAABGY010000018">
    <property type="protein sequence ID" value="GAA4344225.1"/>
    <property type="molecule type" value="Genomic_DNA"/>
</dbReference>
<dbReference type="RefSeq" id="WP_345258299.1">
    <property type="nucleotide sequence ID" value="NZ_BAABGY010000018.1"/>
</dbReference>
<keyword evidence="1" id="KW-0732">Signal</keyword>
<comment type="caution">
    <text evidence="3">The sequence shown here is derived from an EMBL/GenBank/DDBJ whole genome shotgun (WGS) entry which is preliminary data.</text>
</comment>
<feature type="signal peptide" evidence="1">
    <location>
        <begin position="1"/>
        <end position="18"/>
    </location>
</feature>
<evidence type="ECO:0000256" key="1">
    <source>
        <dbReference type="SAM" id="SignalP"/>
    </source>
</evidence>
<gene>
    <name evidence="3" type="ORF">GCM10023184_45290</name>
</gene>
<accession>A0ABP8HTI6</accession>
<name>A0ABP8HTI6_9BACT</name>
<dbReference type="PANTHER" id="PTHR30373:SF2">
    <property type="entry name" value="UPF0603 PROTEIN YGCG"/>
    <property type="match status" value="1"/>
</dbReference>
<protein>
    <recommendedName>
        <fullName evidence="2">TPM domain-containing protein</fullName>
    </recommendedName>
</protein>
<evidence type="ECO:0000313" key="3">
    <source>
        <dbReference type="EMBL" id="GAA4344225.1"/>
    </source>
</evidence>
<dbReference type="Proteomes" id="UP001501725">
    <property type="component" value="Unassembled WGS sequence"/>
</dbReference>
<feature type="domain" description="TPM" evidence="2">
    <location>
        <begin position="35"/>
        <end position="158"/>
    </location>
</feature>
<feature type="chain" id="PRO_5045865337" description="TPM domain-containing protein" evidence="1">
    <location>
        <begin position="19"/>
        <end position="270"/>
    </location>
</feature>
<dbReference type="Pfam" id="PF04536">
    <property type="entry name" value="TPM_phosphatase"/>
    <property type="match status" value="1"/>
</dbReference>
<dbReference type="InterPro" id="IPR007621">
    <property type="entry name" value="TPM_dom"/>
</dbReference>
<evidence type="ECO:0000313" key="4">
    <source>
        <dbReference type="Proteomes" id="UP001501725"/>
    </source>
</evidence>
<organism evidence="3 4">
    <name type="scientific">Flaviaesturariibacter amylovorans</name>
    <dbReference type="NCBI Taxonomy" id="1084520"/>
    <lineage>
        <taxon>Bacteria</taxon>
        <taxon>Pseudomonadati</taxon>
        <taxon>Bacteroidota</taxon>
        <taxon>Chitinophagia</taxon>
        <taxon>Chitinophagales</taxon>
        <taxon>Chitinophagaceae</taxon>
        <taxon>Flaviaestuariibacter</taxon>
    </lineage>
</organism>
<evidence type="ECO:0000259" key="2">
    <source>
        <dbReference type="Pfam" id="PF04536"/>
    </source>
</evidence>
<keyword evidence="4" id="KW-1185">Reference proteome</keyword>